<dbReference type="SUPFAM" id="SSF46689">
    <property type="entry name" value="Homeodomain-like"/>
    <property type="match status" value="1"/>
</dbReference>
<dbReference type="SUPFAM" id="SSF52540">
    <property type="entry name" value="P-loop containing nucleoside triphosphate hydrolases"/>
    <property type="match status" value="1"/>
</dbReference>
<evidence type="ECO:0000313" key="5">
    <source>
        <dbReference type="Proteomes" id="UP000823868"/>
    </source>
</evidence>
<evidence type="ECO:0000256" key="1">
    <source>
        <dbReference type="ARBA" id="ARBA00022741"/>
    </source>
</evidence>
<dbReference type="Gene3D" id="3.40.50.300">
    <property type="entry name" value="P-loop containing nucleotide triphosphate hydrolases"/>
    <property type="match status" value="1"/>
</dbReference>
<dbReference type="GO" id="GO:0006355">
    <property type="term" value="P:regulation of DNA-templated transcription"/>
    <property type="evidence" value="ECO:0007669"/>
    <property type="project" value="InterPro"/>
</dbReference>
<sequence length="586" mass="67045">MSGMVWEERERASLLPYKEEIATLAQSLKGVLGADVIVVDKYLNRIVNTFHYRYNSADIRINSVVGNIVTTQKLQMIYDRKYFTDCVNCPDYTTCELGGVFGTPIFSGEECIGAVAFLVAPNQVVAFQQKQTPIIDFLRQISVLISEMVQNESRSGMLTGLQARFNHILDSIHEAVAITDSSSVVLFANRYFTEFFADGQPVEGQRIEDVFSLWKRQGSRADAHTLIENRFYQKGQEVIQLRGIQSLESNTLKPCFLYLFDKVDTLPFFRYRAQTVRSPQIVERFFGKSPAMERAKQSTMRALHNQLSILVECPDRKQADELAKILFMRFRQDGHRIVKVDCSEDEQILEAALLGHKDEFPGVLSMGNESMVYLYGIDYLPLYLQNQLAQLLRGGLDGAVPTYVRVIATSCQNLYALVKKKRFSMKLYNLISRNKISIPAVSGSAEDIHFYLEKYLERYCQIYAHPAIQVSEEAWHFLEKRRWDNGVQEIRETAERIVAQLEGESLRQTDLAQFFPDEPALSHAKGTVEDAIESQLRKLLHGNLTKEKIAEEMGVSRATLYRWIDKYGLNESKPLKEQERKEGITL</sequence>
<evidence type="ECO:0000313" key="4">
    <source>
        <dbReference type="EMBL" id="HIY22156.1"/>
    </source>
</evidence>
<dbReference type="InterPro" id="IPR002078">
    <property type="entry name" value="Sigma_54_int"/>
</dbReference>
<dbReference type="InterPro" id="IPR027417">
    <property type="entry name" value="P-loop_NTPase"/>
</dbReference>
<keyword evidence="2" id="KW-0067">ATP-binding</keyword>
<reference evidence="4" key="2">
    <citation type="submission" date="2021-04" db="EMBL/GenBank/DDBJ databases">
        <authorList>
            <person name="Gilroy R."/>
        </authorList>
    </citation>
    <scope>NUCLEOTIDE SEQUENCE</scope>
    <source>
        <strain evidence="4">ChiBcec16_6824</strain>
    </source>
</reference>
<proteinExistence type="predicted"/>
<reference evidence="4" key="1">
    <citation type="journal article" date="2021" name="PeerJ">
        <title>Extensive microbial diversity within the chicken gut microbiome revealed by metagenomics and culture.</title>
        <authorList>
            <person name="Gilroy R."/>
            <person name="Ravi A."/>
            <person name="Getino M."/>
            <person name="Pursley I."/>
            <person name="Horton D.L."/>
            <person name="Alikhan N.F."/>
            <person name="Baker D."/>
            <person name="Gharbi K."/>
            <person name="Hall N."/>
            <person name="Watson M."/>
            <person name="Adriaenssens E.M."/>
            <person name="Foster-Nyarko E."/>
            <person name="Jarju S."/>
            <person name="Secka A."/>
            <person name="Antonio M."/>
            <person name="Oren A."/>
            <person name="Chaudhuri R.R."/>
            <person name="La Ragione R."/>
            <person name="Hildebrand F."/>
            <person name="Pallen M.J."/>
        </authorList>
    </citation>
    <scope>NUCLEOTIDE SEQUENCE</scope>
    <source>
        <strain evidence="4">ChiBcec16_6824</strain>
    </source>
</reference>
<protein>
    <submittedName>
        <fullName evidence="4">Sigma 54-interacting transcriptional regulator</fullName>
    </submittedName>
</protein>
<organism evidence="4 5">
    <name type="scientific">Candidatus Flavonifractor merdigallinarum</name>
    <dbReference type="NCBI Taxonomy" id="2838589"/>
    <lineage>
        <taxon>Bacteria</taxon>
        <taxon>Bacillati</taxon>
        <taxon>Bacillota</taxon>
        <taxon>Clostridia</taxon>
        <taxon>Eubacteriales</taxon>
        <taxon>Oscillospiraceae</taxon>
        <taxon>Flavonifractor</taxon>
    </lineage>
</organism>
<dbReference type="Gene3D" id="3.30.450.20">
    <property type="entry name" value="PAS domain"/>
    <property type="match status" value="1"/>
</dbReference>
<dbReference type="Gene3D" id="1.10.10.60">
    <property type="entry name" value="Homeodomain-like"/>
    <property type="match status" value="1"/>
</dbReference>
<dbReference type="Pfam" id="PF00158">
    <property type="entry name" value="Sigma54_activat"/>
    <property type="match status" value="1"/>
</dbReference>
<feature type="domain" description="Sigma-54 factor interaction" evidence="3">
    <location>
        <begin position="285"/>
        <end position="499"/>
    </location>
</feature>
<evidence type="ECO:0000256" key="2">
    <source>
        <dbReference type="ARBA" id="ARBA00022840"/>
    </source>
</evidence>
<dbReference type="PROSITE" id="PS50045">
    <property type="entry name" value="SIGMA54_INTERACT_4"/>
    <property type="match status" value="1"/>
</dbReference>
<name>A0A9D2BYF6_9FIRM</name>
<dbReference type="PANTHER" id="PTHR32071">
    <property type="entry name" value="TRANSCRIPTIONAL REGULATORY PROTEIN"/>
    <property type="match status" value="1"/>
</dbReference>
<comment type="caution">
    <text evidence="4">The sequence shown here is derived from an EMBL/GenBank/DDBJ whole genome shotgun (WGS) entry which is preliminary data.</text>
</comment>
<keyword evidence="1" id="KW-0547">Nucleotide-binding</keyword>
<dbReference type="GO" id="GO:0005524">
    <property type="term" value="F:ATP binding"/>
    <property type="evidence" value="ECO:0007669"/>
    <property type="project" value="UniProtKB-KW"/>
</dbReference>
<gene>
    <name evidence="4" type="ORF">H9841_09705</name>
</gene>
<dbReference type="AlphaFoldDB" id="A0A9D2BYF6"/>
<evidence type="ECO:0000259" key="3">
    <source>
        <dbReference type="PROSITE" id="PS50045"/>
    </source>
</evidence>
<dbReference type="InterPro" id="IPR009057">
    <property type="entry name" value="Homeodomain-like_sf"/>
</dbReference>
<dbReference type="Gene3D" id="1.10.8.60">
    <property type="match status" value="1"/>
</dbReference>
<accession>A0A9D2BYF6</accession>
<dbReference type="Proteomes" id="UP000823868">
    <property type="component" value="Unassembled WGS sequence"/>
</dbReference>
<dbReference type="EMBL" id="DXDX01000176">
    <property type="protein sequence ID" value="HIY22156.1"/>
    <property type="molecule type" value="Genomic_DNA"/>
</dbReference>